<evidence type="ECO:0000256" key="6">
    <source>
        <dbReference type="SAM" id="SignalP"/>
    </source>
</evidence>
<feature type="transmembrane region" description="Helical" evidence="5">
    <location>
        <begin position="61"/>
        <end position="79"/>
    </location>
</feature>
<feature type="signal peptide" evidence="6">
    <location>
        <begin position="1"/>
        <end position="18"/>
    </location>
</feature>
<dbReference type="Pfam" id="PF13488">
    <property type="entry name" value="Gly-zipper_Omp"/>
    <property type="match status" value="1"/>
</dbReference>
<name>A0A841L8Q0_9SPHN</name>
<dbReference type="GO" id="GO:0009279">
    <property type="term" value="C:cell outer membrane"/>
    <property type="evidence" value="ECO:0007669"/>
    <property type="project" value="UniProtKB-SubCell"/>
</dbReference>
<organism evidence="8 9">
    <name type="scientific">Polymorphobacter multimanifer</name>
    <dbReference type="NCBI Taxonomy" id="1070431"/>
    <lineage>
        <taxon>Bacteria</taxon>
        <taxon>Pseudomonadati</taxon>
        <taxon>Pseudomonadota</taxon>
        <taxon>Alphaproteobacteria</taxon>
        <taxon>Sphingomonadales</taxon>
        <taxon>Sphingosinicellaceae</taxon>
        <taxon>Polymorphobacter</taxon>
    </lineage>
</organism>
<protein>
    <submittedName>
        <fullName evidence="8">Outer membrane protein OmpA-like peptidoglycan-associated protein</fullName>
    </submittedName>
</protein>
<evidence type="ECO:0000313" key="8">
    <source>
        <dbReference type="EMBL" id="MBB6228934.1"/>
    </source>
</evidence>
<reference evidence="8 9" key="1">
    <citation type="submission" date="2020-08" db="EMBL/GenBank/DDBJ databases">
        <title>Genomic Encyclopedia of Type Strains, Phase IV (KMG-IV): sequencing the most valuable type-strain genomes for metagenomic binning, comparative biology and taxonomic classification.</title>
        <authorList>
            <person name="Goeker M."/>
        </authorList>
    </citation>
    <scope>NUCLEOTIDE SEQUENCE [LARGE SCALE GENOMIC DNA]</scope>
    <source>
        <strain evidence="8 9">DSM 102189</strain>
    </source>
</reference>
<dbReference type="AlphaFoldDB" id="A0A841L8Q0"/>
<proteinExistence type="predicted"/>
<evidence type="ECO:0000313" key="9">
    <source>
        <dbReference type="Proteomes" id="UP000538147"/>
    </source>
</evidence>
<comment type="subcellular location">
    <subcellularLocation>
        <location evidence="1">Cell outer membrane</location>
    </subcellularLocation>
</comment>
<dbReference type="CDD" id="cd07185">
    <property type="entry name" value="OmpA_C-like"/>
    <property type="match status" value="1"/>
</dbReference>
<evidence type="ECO:0000256" key="1">
    <source>
        <dbReference type="ARBA" id="ARBA00004442"/>
    </source>
</evidence>
<keyword evidence="5" id="KW-0812">Transmembrane</keyword>
<keyword evidence="5" id="KW-1133">Transmembrane helix</keyword>
<dbReference type="PRINTS" id="PR01023">
    <property type="entry name" value="NAFLGMOTY"/>
</dbReference>
<keyword evidence="3" id="KW-0998">Cell outer membrane</keyword>
<gene>
    <name evidence="8" type="ORF">FHS79_003128</name>
</gene>
<keyword evidence="9" id="KW-1185">Reference proteome</keyword>
<keyword evidence="2 4" id="KW-0472">Membrane</keyword>
<dbReference type="Gene3D" id="3.30.1330.60">
    <property type="entry name" value="OmpA-like domain"/>
    <property type="match status" value="1"/>
</dbReference>
<dbReference type="EMBL" id="JACIIV010000027">
    <property type="protein sequence ID" value="MBB6228934.1"/>
    <property type="molecule type" value="Genomic_DNA"/>
</dbReference>
<dbReference type="InterPro" id="IPR006690">
    <property type="entry name" value="OMPA-like_CS"/>
</dbReference>
<dbReference type="PROSITE" id="PS51257">
    <property type="entry name" value="PROKAR_LIPOPROTEIN"/>
    <property type="match status" value="1"/>
</dbReference>
<dbReference type="InterPro" id="IPR039567">
    <property type="entry name" value="Gly-zipper"/>
</dbReference>
<dbReference type="Pfam" id="PF00691">
    <property type="entry name" value="OmpA"/>
    <property type="match status" value="1"/>
</dbReference>
<dbReference type="PROSITE" id="PS51123">
    <property type="entry name" value="OMPA_2"/>
    <property type="match status" value="1"/>
</dbReference>
<dbReference type="PANTHER" id="PTHR30329">
    <property type="entry name" value="STATOR ELEMENT OF FLAGELLAR MOTOR COMPLEX"/>
    <property type="match status" value="1"/>
</dbReference>
<evidence type="ECO:0000256" key="3">
    <source>
        <dbReference type="ARBA" id="ARBA00023237"/>
    </source>
</evidence>
<dbReference type="PANTHER" id="PTHR30329:SF21">
    <property type="entry name" value="LIPOPROTEIN YIAD-RELATED"/>
    <property type="match status" value="1"/>
</dbReference>
<dbReference type="InterPro" id="IPR050330">
    <property type="entry name" value="Bact_OuterMem_StrucFunc"/>
</dbReference>
<dbReference type="InterPro" id="IPR006664">
    <property type="entry name" value="OMP_bac"/>
</dbReference>
<accession>A0A841L8Q0</accession>
<dbReference type="InterPro" id="IPR036737">
    <property type="entry name" value="OmpA-like_sf"/>
</dbReference>
<dbReference type="RefSeq" id="WP_184202172.1">
    <property type="nucleotide sequence ID" value="NZ_BMOX01000156.1"/>
</dbReference>
<feature type="domain" description="OmpA-like" evidence="7">
    <location>
        <begin position="101"/>
        <end position="218"/>
    </location>
</feature>
<evidence type="ECO:0000256" key="4">
    <source>
        <dbReference type="PROSITE-ProRule" id="PRU00473"/>
    </source>
</evidence>
<keyword evidence="6" id="KW-0732">Signal</keyword>
<evidence type="ECO:0000256" key="2">
    <source>
        <dbReference type="ARBA" id="ARBA00023136"/>
    </source>
</evidence>
<evidence type="ECO:0000259" key="7">
    <source>
        <dbReference type="PROSITE" id="PS51123"/>
    </source>
</evidence>
<dbReference type="InterPro" id="IPR006665">
    <property type="entry name" value="OmpA-like"/>
</dbReference>
<feature type="chain" id="PRO_5032741551" evidence="6">
    <location>
        <begin position="19"/>
        <end position="231"/>
    </location>
</feature>
<sequence>MIKTRLMFATAAASLVLAGCTTNPDTGQRTIARPAATAAAGAGAGALLGALLGGRNNRAEVLIGAGIGAIAGGAVGGYMDRQERELRQRTAGSGIEVEREGDEINLKMPAGVTFDFNSSTVKPQFRPALDQVAQTLASYNSTFIDVSGHTDSVGTDAVNQRLSEQRANAVADYLSYQGVARPRIATRGYGKQFPIASNSTEDGRGQNRRVEIKLSPVTEQDYQSARPGRTM</sequence>
<dbReference type="PRINTS" id="PR01021">
    <property type="entry name" value="OMPADOMAIN"/>
</dbReference>
<dbReference type="PROSITE" id="PS01068">
    <property type="entry name" value="OMPA_1"/>
    <property type="match status" value="1"/>
</dbReference>
<evidence type="ECO:0000256" key="5">
    <source>
        <dbReference type="SAM" id="Phobius"/>
    </source>
</evidence>
<comment type="caution">
    <text evidence="8">The sequence shown here is derived from an EMBL/GenBank/DDBJ whole genome shotgun (WGS) entry which is preliminary data.</text>
</comment>
<feature type="transmembrane region" description="Helical" evidence="5">
    <location>
        <begin position="34"/>
        <end position="54"/>
    </location>
</feature>
<dbReference type="SUPFAM" id="SSF103088">
    <property type="entry name" value="OmpA-like"/>
    <property type="match status" value="1"/>
</dbReference>
<dbReference type="Proteomes" id="UP000538147">
    <property type="component" value="Unassembled WGS sequence"/>
</dbReference>